<sequence length="338" mass="39891">MADHSGLELKHDDWDEIRPGHDYSSTITNPEDYTFGVEIELVATPKTVYDSSNSNDFLNADVGYWRRRLADRMNKKRGLHAVTSRRPRDYDRWYIMNDASLRFQPRNYQVALEAVSPKMFQFQELKKQIDFFWEAAMELFDIEANTSCGTHIHVAPYDHNYTLEELRRLAYAVATQEKFVLQILPQERIDNDYCRPCSFRSEELRLDLEEGQEGDIEHPSSYVAERLEKMRNKSELIDYMQLNNRYVLWNFKNTQSQSGTVEFRGGRHMRGPVRTKKWIAFTVAFVTKAIRDNHMYARTTDSDINEWWQSIRFCAIDLRMDEFLPGSCENVMSLDDLI</sequence>
<protein>
    <submittedName>
        <fullName evidence="1">Uncharacterized protein</fullName>
    </submittedName>
</protein>
<organism evidence="1 2">
    <name type="scientific">Fusarium keratoplasticum</name>
    <dbReference type="NCBI Taxonomy" id="1328300"/>
    <lineage>
        <taxon>Eukaryota</taxon>
        <taxon>Fungi</taxon>
        <taxon>Dikarya</taxon>
        <taxon>Ascomycota</taxon>
        <taxon>Pezizomycotina</taxon>
        <taxon>Sordariomycetes</taxon>
        <taxon>Hypocreomycetidae</taxon>
        <taxon>Hypocreales</taxon>
        <taxon>Nectriaceae</taxon>
        <taxon>Fusarium</taxon>
        <taxon>Fusarium solani species complex</taxon>
    </lineage>
</organism>
<reference evidence="1" key="1">
    <citation type="submission" date="2022-06" db="EMBL/GenBank/DDBJ databases">
        <title>Fusarium solani species complex genomes reveal bases of compartmentalisation and animal pathogenesis.</title>
        <authorList>
            <person name="Tsai I.J."/>
        </authorList>
    </citation>
    <scope>NUCLEOTIDE SEQUENCE</scope>
    <source>
        <strain evidence="1">Fu6.1</strain>
    </source>
</reference>
<gene>
    <name evidence="1" type="ORF">NCS57_01224000</name>
</gene>
<evidence type="ECO:0000313" key="1">
    <source>
        <dbReference type="EMBL" id="KAI8654769.1"/>
    </source>
</evidence>
<keyword evidence="2" id="KW-1185">Reference proteome</keyword>
<dbReference type="EMBL" id="CM046512">
    <property type="protein sequence ID" value="KAI8654769.1"/>
    <property type="molecule type" value="Genomic_DNA"/>
</dbReference>
<evidence type="ECO:0000313" key="2">
    <source>
        <dbReference type="Proteomes" id="UP001065298"/>
    </source>
</evidence>
<dbReference type="Proteomes" id="UP001065298">
    <property type="component" value="Chromosome 10"/>
</dbReference>
<name>A0ACC0QGX1_9HYPO</name>
<accession>A0ACC0QGX1</accession>
<proteinExistence type="predicted"/>
<comment type="caution">
    <text evidence="1">The sequence shown here is derived from an EMBL/GenBank/DDBJ whole genome shotgun (WGS) entry which is preliminary data.</text>
</comment>